<organism evidence="2 3">
    <name type="scientific">Patiriisocius marinistellae</name>
    <dbReference type="NCBI Taxonomy" id="2494560"/>
    <lineage>
        <taxon>Bacteria</taxon>
        <taxon>Pseudomonadati</taxon>
        <taxon>Bacteroidota</taxon>
        <taxon>Flavobacteriia</taxon>
        <taxon>Flavobacteriales</taxon>
        <taxon>Flavobacteriaceae</taxon>
        <taxon>Patiriisocius</taxon>
    </lineage>
</organism>
<dbReference type="InterPro" id="IPR011990">
    <property type="entry name" value="TPR-like_helical_dom_sf"/>
</dbReference>
<name>A0A5J4FU83_9FLAO</name>
<dbReference type="SUPFAM" id="SSF48452">
    <property type="entry name" value="TPR-like"/>
    <property type="match status" value="1"/>
</dbReference>
<dbReference type="EMBL" id="BKCF01000001">
    <property type="protein sequence ID" value="GEQ85303.1"/>
    <property type="molecule type" value="Genomic_DNA"/>
</dbReference>
<comment type="caution">
    <text evidence="2">The sequence shown here is derived from an EMBL/GenBank/DDBJ whole genome shotgun (WGS) entry which is preliminary data.</text>
</comment>
<dbReference type="Pfam" id="PF13432">
    <property type="entry name" value="TPR_16"/>
    <property type="match status" value="2"/>
</dbReference>
<accession>A0A5J4FU83</accession>
<gene>
    <name evidence="2" type="ORF">ULMS_08110</name>
</gene>
<dbReference type="Gene3D" id="1.25.40.10">
    <property type="entry name" value="Tetratricopeptide repeat domain"/>
    <property type="match status" value="1"/>
</dbReference>
<dbReference type="RefSeq" id="WP_151893231.1">
    <property type="nucleotide sequence ID" value="NZ_BKCF01000001.1"/>
</dbReference>
<dbReference type="OrthoDB" id="1451921at2"/>
<proteinExistence type="predicted"/>
<dbReference type="Proteomes" id="UP000326994">
    <property type="component" value="Unassembled WGS sequence"/>
</dbReference>
<evidence type="ECO:0000313" key="3">
    <source>
        <dbReference type="Proteomes" id="UP000326994"/>
    </source>
</evidence>
<reference evidence="2 3" key="1">
    <citation type="submission" date="2019-08" db="EMBL/GenBank/DDBJ databases">
        <title>Ulvibacter marinistellae sp. nov., isolated from a starfish, Patiria pectinifera.</title>
        <authorList>
            <person name="Kawano K."/>
            <person name="Ushijima N."/>
            <person name="Kihara M."/>
            <person name="Itoh H."/>
        </authorList>
    </citation>
    <scope>NUCLEOTIDE SEQUENCE [LARGE SCALE GENOMIC DNA]</scope>
    <source>
        <strain evidence="2 3">KK4</strain>
    </source>
</reference>
<dbReference type="AlphaFoldDB" id="A0A5J4FU83"/>
<keyword evidence="1" id="KW-0472">Membrane</keyword>
<keyword evidence="1" id="KW-0812">Transmembrane</keyword>
<sequence>MKNLNNISEEQLTVIDRFLNKEMVAAERLEFETKLNDDPIFRNLVDQVREMRLGIESAVLKEQLNSFHEEIVPVKTLTNTIETSSNKSLTKRLVPFSIAASIVAAIGIFMFMNQGSTNEKLFAKHFNVDPGLPTVMSNSSQYEFYEAMVDYKQEKYTEAISKWKILAIKKPNNDTLTYFLGVAQLANNNPEVAILQLEKTIENTNSQFINDAYFYLGLAYLKNNDVDKARAELEKSNLPDAKKLLEALKP</sequence>
<evidence type="ECO:0000256" key="1">
    <source>
        <dbReference type="SAM" id="Phobius"/>
    </source>
</evidence>
<keyword evidence="1" id="KW-1133">Transmembrane helix</keyword>
<evidence type="ECO:0000313" key="2">
    <source>
        <dbReference type="EMBL" id="GEQ85303.1"/>
    </source>
</evidence>
<keyword evidence="3" id="KW-1185">Reference proteome</keyword>
<feature type="transmembrane region" description="Helical" evidence="1">
    <location>
        <begin position="93"/>
        <end position="112"/>
    </location>
</feature>
<protein>
    <submittedName>
        <fullName evidence="2">Uncharacterized protein</fullName>
    </submittedName>
</protein>